<proteinExistence type="predicted"/>
<dbReference type="InterPro" id="IPR036910">
    <property type="entry name" value="HMG_box_dom_sf"/>
</dbReference>
<organism evidence="4 6">
    <name type="scientific">Phytophthora rubi</name>
    <dbReference type="NCBI Taxonomy" id="129364"/>
    <lineage>
        <taxon>Eukaryota</taxon>
        <taxon>Sar</taxon>
        <taxon>Stramenopiles</taxon>
        <taxon>Oomycota</taxon>
        <taxon>Peronosporomycetes</taxon>
        <taxon>Peronosporales</taxon>
        <taxon>Peronosporaceae</taxon>
        <taxon>Phytophthora</taxon>
    </lineage>
</organism>
<dbReference type="PROSITE" id="PS50118">
    <property type="entry name" value="HMG_BOX_2"/>
    <property type="match status" value="1"/>
</dbReference>
<sequence>MASFVHVLRELVQDDEWEALDLFLQISTDVEKDLETLFELQEFVPQVPQDAMLRFVEALPQDRWIISACDVMLKRSERWDCWAVALVLRKAMQRSVGQTLEARIRSRTTSLHFAGKVHGLMTKRRNCGDFFQSEQEPPTSVSDFYIVSVYAQEFLYASEFPVTSDAEGFAMKRVLVKRGNDLPEADKIWRLQLLEDGKCAFYNEKHDAFLSSPPEAGDGSRRTVLTAPFRPLDEKRSARREWRIRASGSKLEMALVHFFSRKYSKAFELFTGILTKDEISAADRRKVLCYRMAANLLLKNDGCFKQDLTQVEELGGYPDYFFDTLASKLTDQDQKLLRQRHNLEEEWKREEGVREKLSEFAVKHSHYKTDPNARSPYVFFFNDLCQQVRNENPTKNVVEIAVLLTEMWRVLPDKDRAKYEKMHEEAKLE</sequence>
<accession>A0A6A3JM20</accession>
<dbReference type="Proteomes" id="UP000435112">
    <property type="component" value="Unassembled WGS sequence"/>
</dbReference>
<feature type="DNA-binding region" description="HMG box" evidence="1">
    <location>
        <begin position="370"/>
        <end position="429"/>
    </location>
</feature>
<dbReference type="InterPro" id="IPR009071">
    <property type="entry name" value="HMG_box_dom"/>
</dbReference>
<keyword evidence="1" id="KW-0238">DNA-binding</keyword>
<evidence type="ECO:0000313" key="4">
    <source>
        <dbReference type="EMBL" id="KAE8996246.1"/>
    </source>
</evidence>
<name>A0A6A3JM20_9STRA</name>
<reference evidence="6 8" key="1">
    <citation type="submission" date="2018-09" db="EMBL/GenBank/DDBJ databases">
        <title>Genomic investigation of the strawberry pathogen Phytophthora fragariae indicates pathogenicity is determined by transcriptional variation in three key races.</title>
        <authorList>
            <person name="Adams T.M."/>
            <person name="Armitage A.D."/>
            <person name="Sobczyk M.K."/>
            <person name="Bates H.J."/>
            <person name="Dunwell J.M."/>
            <person name="Nellist C.F."/>
            <person name="Harrison R.J."/>
        </authorList>
    </citation>
    <scope>NUCLEOTIDE SEQUENCE [LARGE SCALE GENOMIC DNA]</scope>
    <source>
        <strain evidence="4 6">SCRP249</strain>
        <strain evidence="3 8">SCRP324</strain>
        <strain evidence="5 7">SCRP333</strain>
    </source>
</reference>
<evidence type="ECO:0000313" key="6">
    <source>
        <dbReference type="Proteomes" id="UP000429607"/>
    </source>
</evidence>
<evidence type="ECO:0000313" key="5">
    <source>
        <dbReference type="EMBL" id="KAE9305773.1"/>
    </source>
</evidence>
<dbReference type="SUPFAM" id="SSF47095">
    <property type="entry name" value="HMG-box"/>
    <property type="match status" value="1"/>
</dbReference>
<dbReference type="EMBL" id="QXFU01002054">
    <property type="protein sequence ID" value="KAE8991171.1"/>
    <property type="molecule type" value="Genomic_DNA"/>
</dbReference>
<keyword evidence="1" id="KW-0539">Nucleus</keyword>
<dbReference type="CDD" id="cd00084">
    <property type="entry name" value="HMG-box_SF"/>
    <property type="match status" value="1"/>
</dbReference>
<keyword evidence="7" id="KW-1185">Reference proteome</keyword>
<dbReference type="GO" id="GO:0005634">
    <property type="term" value="C:nucleus"/>
    <property type="evidence" value="ECO:0007669"/>
    <property type="project" value="UniProtKB-UniRule"/>
</dbReference>
<comment type="caution">
    <text evidence="4">The sequence shown here is derived from an EMBL/GenBank/DDBJ whole genome shotgun (WGS) entry which is preliminary data.</text>
</comment>
<evidence type="ECO:0000313" key="8">
    <source>
        <dbReference type="Proteomes" id="UP000435112"/>
    </source>
</evidence>
<dbReference type="GO" id="GO:0003677">
    <property type="term" value="F:DNA binding"/>
    <property type="evidence" value="ECO:0007669"/>
    <property type="project" value="UniProtKB-UniRule"/>
</dbReference>
<feature type="domain" description="HMG box" evidence="2">
    <location>
        <begin position="370"/>
        <end position="429"/>
    </location>
</feature>
<evidence type="ECO:0000259" key="2">
    <source>
        <dbReference type="PROSITE" id="PS50118"/>
    </source>
</evidence>
<protein>
    <recommendedName>
        <fullName evidence="2">HMG box domain-containing protein</fullName>
    </recommendedName>
</protein>
<evidence type="ECO:0000313" key="7">
    <source>
        <dbReference type="Proteomes" id="UP000434957"/>
    </source>
</evidence>
<dbReference type="OrthoDB" id="161417at2759"/>
<dbReference type="Proteomes" id="UP000434957">
    <property type="component" value="Unassembled WGS sequence"/>
</dbReference>
<evidence type="ECO:0000313" key="3">
    <source>
        <dbReference type="EMBL" id="KAE8991171.1"/>
    </source>
</evidence>
<dbReference type="EMBL" id="QXFT01002006">
    <property type="protein sequence ID" value="KAE9305773.1"/>
    <property type="molecule type" value="Genomic_DNA"/>
</dbReference>
<dbReference type="AlphaFoldDB" id="A0A6A3JM20"/>
<dbReference type="Gene3D" id="1.10.30.10">
    <property type="entry name" value="High mobility group box domain"/>
    <property type="match status" value="1"/>
</dbReference>
<dbReference type="Proteomes" id="UP000429607">
    <property type="component" value="Unassembled WGS sequence"/>
</dbReference>
<gene>
    <name evidence="4" type="ORF">PR001_g19915</name>
    <name evidence="3" type="ORF">PR002_g20937</name>
    <name evidence="5" type="ORF">PR003_g21408</name>
</gene>
<dbReference type="Pfam" id="PF00505">
    <property type="entry name" value="HMG_box"/>
    <property type="match status" value="1"/>
</dbReference>
<dbReference type="EMBL" id="QXFV01001903">
    <property type="protein sequence ID" value="KAE8996246.1"/>
    <property type="molecule type" value="Genomic_DNA"/>
</dbReference>
<evidence type="ECO:0000256" key="1">
    <source>
        <dbReference type="PROSITE-ProRule" id="PRU00267"/>
    </source>
</evidence>